<dbReference type="InterPro" id="IPR003439">
    <property type="entry name" value="ABC_transporter-like_ATP-bd"/>
</dbReference>
<dbReference type="PROSITE" id="PS00211">
    <property type="entry name" value="ABC_TRANSPORTER_1"/>
    <property type="match status" value="1"/>
</dbReference>
<dbReference type="NCBIfam" id="NF010167">
    <property type="entry name" value="PRK13648.1"/>
    <property type="match status" value="1"/>
</dbReference>
<evidence type="ECO:0000256" key="7">
    <source>
        <dbReference type="ARBA" id="ARBA00022967"/>
    </source>
</evidence>
<evidence type="ECO:0000313" key="10">
    <source>
        <dbReference type="EMBL" id="MEJ6399628.1"/>
    </source>
</evidence>
<reference evidence="10 11" key="1">
    <citation type="submission" date="2023-10" db="EMBL/GenBank/DDBJ databases">
        <title>Nicoliella lavandulae sp. nov. isolated from Lavandula angustifolia flowers.</title>
        <authorList>
            <person name="Alcantara C."/>
            <person name="Zuniga M."/>
            <person name="Landete J.M."/>
            <person name="Monedero V."/>
        </authorList>
    </citation>
    <scope>NUCLEOTIDE SEQUENCE [LARGE SCALE GENOMIC DNA]</scope>
    <source>
        <strain evidence="10 11">Es01</strain>
    </source>
</reference>
<keyword evidence="7" id="KW-1278">Translocase</keyword>
<dbReference type="NCBIfam" id="TIGR04520">
    <property type="entry name" value="ECF_ATPase_1"/>
    <property type="match status" value="1"/>
</dbReference>
<comment type="caution">
    <text evidence="10">The sequence shown here is derived from an EMBL/GenBank/DDBJ whole genome shotgun (WGS) entry which is preliminary data.</text>
</comment>
<dbReference type="Proteomes" id="UP001370590">
    <property type="component" value="Unassembled WGS sequence"/>
</dbReference>
<name>A0ABU8SJK6_9LACO</name>
<keyword evidence="4" id="KW-1003">Cell membrane</keyword>
<dbReference type="InterPro" id="IPR030947">
    <property type="entry name" value="EcfA_1"/>
</dbReference>
<keyword evidence="5" id="KW-0547">Nucleotide-binding</keyword>
<keyword evidence="8" id="KW-0472">Membrane</keyword>
<dbReference type="PANTHER" id="PTHR43553:SF24">
    <property type="entry name" value="ENERGY-COUPLING FACTOR TRANSPORTER ATP-BINDING PROTEIN ECFA1"/>
    <property type="match status" value="1"/>
</dbReference>
<dbReference type="SUPFAM" id="SSF52540">
    <property type="entry name" value="P-loop containing nucleoside triphosphate hydrolases"/>
    <property type="match status" value="1"/>
</dbReference>
<keyword evidence="6" id="KW-0067">ATP-binding</keyword>
<evidence type="ECO:0000259" key="9">
    <source>
        <dbReference type="PROSITE" id="PS50893"/>
    </source>
</evidence>
<dbReference type="InterPro" id="IPR050095">
    <property type="entry name" value="ECF_ABC_transporter_ATP-bd"/>
</dbReference>
<dbReference type="InterPro" id="IPR027417">
    <property type="entry name" value="P-loop_NTPase"/>
</dbReference>
<dbReference type="InterPro" id="IPR003593">
    <property type="entry name" value="AAA+_ATPase"/>
</dbReference>
<evidence type="ECO:0000256" key="3">
    <source>
        <dbReference type="ARBA" id="ARBA00022448"/>
    </source>
</evidence>
<dbReference type="PANTHER" id="PTHR43553">
    <property type="entry name" value="HEAVY METAL TRANSPORTER"/>
    <property type="match status" value="1"/>
</dbReference>
<dbReference type="InterPro" id="IPR015856">
    <property type="entry name" value="ABC_transpr_CbiO/EcfA_su"/>
</dbReference>
<dbReference type="EMBL" id="JAWMWH010000001">
    <property type="protein sequence ID" value="MEJ6399628.1"/>
    <property type="molecule type" value="Genomic_DNA"/>
</dbReference>
<evidence type="ECO:0000256" key="1">
    <source>
        <dbReference type="ARBA" id="ARBA00004202"/>
    </source>
</evidence>
<gene>
    <name evidence="10" type="ORF">R4146_00265</name>
</gene>
<dbReference type="CDD" id="cd03225">
    <property type="entry name" value="ABC_cobalt_CbiO_domain1"/>
    <property type="match status" value="1"/>
</dbReference>
<feature type="domain" description="ABC transporter" evidence="9">
    <location>
        <begin position="5"/>
        <end position="239"/>
    </location>
</feature>
<organism evidence="10 11">
    <name type="scientific">Nicoliella lavandulae</name>
    <dbReference type="NCBI Taxonomy" id="3082954"/>
    <lineage>
        <taxon>Bacteria</taxon>
        <taxon>Bacillati</taxon>
        <taxon>Bacillota</taxon>
        <taxon>Bacilli</taxon>
        <taxon>Lactobacillales</taxon>
        <taxon>Lactobacillaceae</taxon>
        <taxon>Nicoliella</taxon>
    </lineage>
</organism>
<keyword evidence="3" id="KW-0813">Transport</keyword>
<evidence type="ECO:0000256" key="4">
    <source>
        <dbReference type="ARBA" id="ARBA00022475"/>
    </source>
</evidence>
<evidence type="ECO:0000313" key="11">
    <source>
        <dbReference type="Proteomes" id="UP001370590"/>
    </source>
</evidence>
<evidence type="ECO:0000256" key="6">
    <source>
        <dbReference type="ARBA" id="ARBA00022840"/>
    </source>
</evidence>
<accession>A0ABU8SJK6</accession>
<dbReference type="Gene3D" id="3.40.50.300">
    <property type="entry name" value="P-loop containing nucleotide triphosphate hydrolases"/>
    <property type="match status" value="1"/>
</dbReference>
<protein>
    <submittedName>
        <fullName evidence="10">Energy-coupling factor transporter ATPase</fullName>
    </submittedName>
</protein>
<dbReference type="InterPro" id="IPR017871">
    <property type="entry name" value="ABC_transporter-like_CS"/>
</dbReference>
<comment type="similarity">
    <text evidence="2">Belongs to the ABC transporter superfamily.</text>
</comment>
<dbReference type="Pfam" id="PF00005">
    <property type="entry name" value="ABC_tran"/>
    <property type="match status" value="1"/>
</dbReference>
<evidence type="ECO:0000256" key="8">
    <source>
        <dbReference type="ARBA" id="ARBA00023136"/>
    </source>
</evidence>
<sequence length="278" mass="31271">MSEIVKVNNLKYKYPDSNEYSLNDVSFNVHAGEWLSIIGHNGSGKSTLVSALDGLIKTESGSIEVDSMLLNEQSVWEIRNQIGLVFQNPDDQFVGATVEDDIAFGLQNRNVDYDEMHSIVNQVLQMVDMESFKQKAPSDLSGGQKQRIALAGIMAIHPQIIILDEATNMLDPLGKQQILTKIKQLKEQFNLTIISITHDVNELKYSDRILVLNDGKVVDENTPTEIFSNPKRLIKMGLELPYSEQVKRLLNQAGVAVPKQYLDEGALLKWIKEFNLKK</sequence>
<proteinExistence type="inferred from homology"/>
<dbReference type="PROSITE" id="PS50893">
    <property type="entry name" value="ABC_TRANSPORTER_2"/>
    <property type="match status" value="1"/>
</dbReference>
<comment type="subcellular location">
    <subcellularLocation>
        <location evidence="1">Cell membrane</location>
        <topology evidence="1">Peripheral membrane protein</topology>
    </subcellularLocation>
</comment>
<dbReference type="SMART" id="SM00382">
    <property type="entry name" value="AAA"/>
    <property type="match status" value="1"/>
</dbReference>
<keyword evidence="11" id="KW-1185">Reference proteome</keyword>
<evidence type="ECO:0000256" key="2">
    <source>
        <dbReference type="ARBA" id="ARBA00005417"/>
    </source>
</evidence>
<evidence type="ECO:0000256" key="5">
    <source>
        <dbReference type="ARBA" id="ARBA00022741"/>
    </source>
</evidence>
<dbReference type="RefSeq" id="WP_339959478.1">
    <property type="nucleotide sequence ID" value="NZ_JAWMWH010000001.1"/>
</dbReference>